<evidence type="ECO:0000313" key="24">
    <source>
        <dbReference type="Proteomes" id="UP000556436"/>
    </source>
</evidence>
<dbReference type="GO" id="GO:0051539">
    <property type="term" value="F:4 iron, 4 sulfur cluster binding"/>
    <property type="evidence" value="ECO:0007669"/>
    <property type="project" value="UniProtKB-KW"/>
</dbReference>
<dbReference type="EMBL" id="JACHJG010000014">
    <property type="protein sequence ID" value="MBB4889671.1"/>
    <property type="molecule type" value="Genomic_DNA"/>
</dbReference>
<organism evidence="23 24">
    <name type="scientific">Streptomyces netropsis</name>
    <name type="common">Streptoverticillium netropsis</name>
    <dbReference type="NCBI Taxonomy" id="55404"/>
    <lineage>
        <taxon>Bacteria</taxon>
        <taxon>Bacillati</taxon>
        <taxon>Actinomycetota</taxon>
        <taxon>Actinomycetes</taxon>
        <taxon>Kitasatosporales</taxon>
        <taxon>Streptomycetaceae</taxon>
        <taxon>Streptomyces</taxon>
    </lineage>
</organism>
<dbReference type="SUPFAM" id="SSF55781">
    <property type="entry name" value="GAF domain-like"/>
    <property type="match status" value="1"/>
</dbReference>
<dbReference type="InterPro" id="IPR004358">
    <property type="entry name" value="Sig_transdc_His_kin-like_C"/>
</dbReference>
<reference evidence="23 24" key="1">
    <citation type="submission" date="2020-08" db="EMBL/GenBank/DDBJ databases">
        <title>Genomic Encyclopedia of Type Strains, Phase III (KMG-III): the genomes of soil and plant-associated and newly described type strains.</title>
        <authorList>
            <person name="Whitman W."/>
        </authorList>
    </citation>
    <scope>NUCLEOTIDE SEQUENCE [LARGE SCALE GENOMIC DNA]</scope>
    <source>
        <strain evidence="23 24">CECT 3265</strain>
    </source>
</reference>
<comment type="subcellular location">
    <subcellularLocation>
        <location evidence="4">Cell membrane</location>
        <topology evidence="4">Multi-pass membrane protein</topology>
    </subcellularLocation>
    <subcellularLocation>
        <location evidence="3">Cytoplasm</location>
    </subcellularLocation>
</comment>
<sequence length="681" mass="72113">MREEAVVRERRVVLAYGACAVTLVSVTAWVVLALARLDDAELAPYVKVRGPEVLAVVGFVLLGTFLTAHRSRSGLGPLMIAAGAASTLSATARLWASAAGVGGGVGQALAVASTVCIALFIFALYMFPLYLPDGSLPRHRLLRPYAVVLAVWSLVQSYGEYVTLGADYGLPDPLDHGGWSPLRTLLDAHVPAVYPMSLFVLANLTVMTVRWRHSPDRRQVVALLAYLVWLGDVYVIRSDLLRGDWWYATYVGAAAWLIAAAYAFNRDRSAHLDRATRRVLSAFVLGTALIVGCTAVVLLLSRTLPGGLSGGALVMGAAGLVAGGLLYPTAHWAVRCVDRFYYGDRARPYHVVRELAERLSQAAGPGEAPRLLCDAVVAGLRMPGAEVRVDTRGGSRVLAAAGEPGPGGTGFPLVYEGAAVGSLDVTPRPGDRVPDRQDQEVLRFLADQMAPAIASLRLYEDLRAAREQMVVAREDARRRLRRNLHDGLGPALSGVRLQVDTARYAVPDDSAAARPLATASEGIGQAISELRRIADGLTPAALDRLGLSKALREVAGRLDGRLRVGVEFTPDPLPPLPAAVEVAVYLIGGEALNNVVRHSGAATATLMVRVVPDRVTVEVSDDGQGLPEHRTGSGVGLRSMRERAAELGGHFHITNGAGGGAVLHASFPPVTGPFASGTDAG</sequence>
<evidence type="ECO:0000256" key="15">
    <source>
        <dbReference type="ARBA" id="ARBA00023004"/>
    </source>
</evidence>
<evidence type="ECO:0000259" key="22">
    <source>
        <dbReference type="PROSITE" id="PS50109"/>
    </source>
</evidence>
<dbReference type="CDD" id="cd16917">
    <property type="entry name" value="HATPase_UhpB-NarQ-NarX-like"/>
    <property type="match status" value="1"/>
</dbReference>
<keyword evidence="17" id="KW-0411">Iron-sulfur</keyword>
<keyword evidence="14 21" id="KW-1133">Transmembrane helix</keyword>
<feature type="domain" description="Histidine kinase" evidence="22">
    <location>
        <begin position="483"/>
        <end position="671"/>
    </location>
</feature>
<proteinExistence type="predicted"/>
<comment type="catalytic activity">
    <reaction evidence="1">
        <text>ATP + protein L-histidine = ADP + protein N-phospho-L-histidine.</text>
        <dbReference type="EC" id="2.7.13.3"/>
    </reaction>
</comment>
<dbReference type="Pfam" id="PF07730">
    <property type="entry name" value="HisKA_3"/>
    <property type="match status" value="1"/>
</dbReference>
<dbReference type="InterPro" id="IPR029016">
    <property type="entry name" value="GAF-like_dom_sf"/>
</dbReference>
<comment type="function">
    <text evidence="19">Member of the two-component regulatory system NreB/NreC involved in the control of dissimilatory nitrate/nitrite reduction in response to oxygen. NreB functions as a direct oxygen sensor histidine kinase which is autophosphorylated, in the absence of oxygen, probably at the conserved histidine residue, and transfers its phosphate group probably to a conserved aspartate residue of NreC. NreB/NreC activates the expression of the nitrate (narGHJI) and nitrite (nir) reductase operons, as well as the putative nitrate transporter gene narT.</text>
</comment>
<keyword evidence="24" id="KW-1185">Reference proteome</keyword>
<evidence type="ECO:0000256" key="4">
    <source>
        <dbReference type="ARBA" id="ARBA00004651"/>
    </source>
</evidence>
<dbReference type="InterPro" id="IPR036890">
    <property type="entry name" value="HATPase_C_sf"/>
</dbReference>
<feature type="transmembrane region" description="Helical" evidence="21">
    <location>
        <begin position="279"/>
        <end position="300"/>
    </location>
</feature>
<feature type="transmembrane region" description="Helical" evidence="21">
    <location>
        <begin position="75"/>
        <end position="96"/>
    </location>
</feature>
<dbReference type="Gene3D" id="3.30.565.10">
    <property type="entry name" value="Histidine kinase-like ATPase, C-terminal domain"/>
    <property type="match status" value="1"/>
</dbReference>
<dbReference type="InterPro" id="IPR005467">
    <property type="entry name" value="His_kinase_dom"/>
</dbReference>
<keyword evidence="12" id="KW-0479">Metal-binding</keyword>
<feature type="transmembrane region" description="Helical" evidence="21">
    <location>
        <begin position="192"/>
        <end position="209"/>
    </location>
</feature>
<feature type="transmembrane region" description="Helical" evidence="21">
    <location>
        <begin position="108"/>
        <end position="130"/>
    </location>
</feature>
<dbReference type="GO" id="GO:0000155">
    <property type="term" value="F:phosphorelay sensor kinase activity"/>
    <property type="evidence" value="ECO:0007669"/>
    <property type="project" value="InterPro"/>
</dbReference>
<evidence type="ECO:0000256" key="17">
    <source>
        <dbReference type="ARBA" id="ARBA00023014"/>
    </source>
</evidence>
<dbReference type="Gene3D" id="3.30.450.40">
    <property type="match status" value="1"/>
</dbReference>
<dbReference type="EC" id="2.7.13.3" evidence="5"/>
<feature type="transmembrane region" description="Helical" evidence="21">
    <location>
        <begin position="12"/>
        <end position="32"/>
    </location>
</feature>
<evidence type="ECO:0000256" key="6">
    <source>
        <dbReference type="ARBA" id="ARBA00017322"/>
    </source>
</evidence>
<dbReference type="GO" id="GO:0046872">
    <property type="term" value="F:metal ion binding"/>
    <property type="evidence" value="ECO:0007669"/>
    <property type="project" value="UniProtKB-KW"/>
</dbReference>
<keyword evidence="18 21" id="KW-0472">Membrane</keyword>
<dbReference type="PANTHER" id="PTHR24421">
    <property type="entry name" value="NITRATE/NITRITE SENSOR PROTEIN NARX-RELATED"/>
    <property type="match status" value="1"/>
</dbReference>
<evidence type="ECO:0000256" key="19">
    <source>
        <dbReference type="ARBA" id="ARBA00024827"/>
    </source>
</evidence>
<dbReference type="GO" id="GO:0005886">
    <property type="term" value="C:plasma membrane"/>
    <property type="evidence" value="ECO:0007669"/>
    <property type="project" value="UniProtKB-SubCell"/>
</dbReference>
<dbReference type="PROSITE" id="PS50109">
    <property type="entry name" value="HIS_KIN"/>
    <property type="match status" value="1"/>
</dbReference>
<evidence type="ECO:0000256" key="16">
    <source>
        <dbReference type="ARBA" id="ARBA00023012"/>
    </source>
</evidence>
<evidence type="ECO:0000256" key="13">
    <source>
        <dbReference type="ARBA" id="ARBA00022777"/>
    </source>
</evidence>
<dbReference type="SMART" id="SM00387">
    <property type="entry name" value="HATPase_c"/>
    <property type="match status" value="1"/>
</dbReference>
<evidence type="ECO:0000256" key="9">
    <source>
        <dbReference type="ARBA" id="ARBA00022490"/>
    </source>
</evidence>
<dbReference type="SUPFAM" id="SSF55874">
    <property type="entry name" value="ATPase domain of HSP90 chaperone/DNA topoisomerase II/histidine kinase"/>
    <property type="match status" value="1"/>
</dbReference>
<dbReference type="InterPro" id="IPR050482">
    <property type="entry name" value="Sensor_HK_TwoCompSys"/>
</dbReference>
<dbReference type="InterPro" id="IPR003594">
    <property type="entry name" value="HATPase_dom"/>
</dbReference>
<dbReference type="GO" id="GO:0005737">
    <property type="term" value="C:cytoplasm"/>
    <property type="evidence" value="ECO:0007669"/>
    <property type="project" value="UniProtKB-SubCell"/>
</dbReference>
<evidence type="ECO:0000256" key="12">
    <source>
        <dbReference type="ARBA" id="ARBA00022723"/>
    </source>
</evidence>
<protein>
    <recommendedName>
        <fullName evidence="6">Oxygen sensor histidine kinase NreB</fullName>
        <ecNumber evidence="5">2.7.13.3</ecNumber>
    </recommendedName>
    <alternativeName>
        <fullName evidence="20">Nitrogen regulation protein B</fullName>
    </alternativeName>
</protein>
<keyword evidence="15" id="KW-0408">Iron</keyword>
<dbReference type="Proteomes" id="UP000556436">
    <property type="component" value="Unassembled WGS sequence"/>
</dbReference>
<evidence type="ECO:0000256" key="18">
    <source>
        <dbReference type="ARBA" id="ARBA00023136"/>
    </source>
</evidence>
<evidence type="ECO:0000256" key="5">
    <source>
        <dbReference type="ARBA" id="ARBA00012438"/>
    </source>
</evidence>
<evidence type="ECO:0000256" key="7">
    <source>
        <dbReference type="ARBA" id="ARBA00022475"/>
    </source>
</evidence>
<dbReference type="Pfam" id="PF02518">
    <property type="entry name" value="HATPase_c"/>
    <property type="match status" value="1"/>
</dbReference>
<dbReference type="AlphaFoldDB" id="A0A7W7PG63"/>
<evidence type="ECO:0000256" key="3">
    <source>
        <dbReference type="ARBA" id="ARBA00004496"/>
    </source>
</evidence>
<evidence type="ECO:0000256" key="8">
    <source>
        <dbReference type="ARBA" id="ARBA00022485"/>
    </source>
</evidence>
<dbReference type="PRINTS" id="PR00344">
    <property type="entry name" value="BCTRLSENSOR"/>
</dbReference>
<keyword evidence="16" id="KW-0902">Two-component regulatory system</keyword>
<dbReference type="GO" id="GO:0046983">
    <property type="term" value="F:protein dimerization activity"/>
    <property type="evidence" value="ECO:0007669"/>
    <property type="project" value="InterPro"/>
</dbReference>
<evidence type="ECO:0000256" key="11">
    <source>
        <dbReference type="ARBA" id="ARBA00022692"/>
    </source>
</evidence>
<evidence type="ECO:0000256" key="2">
    <source>
        <dbReference type="ARBA" id="ARBA00001966"/>
    </source>
</evidence>
<keyword evidence="9" id="KW-0963">Cytoplasm</keyword>
<name>A0A7W7PG63_STRNE</name>
<keyword evidence="8" id="KW-0004">4Fe-4S</keyword>
<feature type="transmembrane region" description="Helical" evidence="21">
    <location>
        <begin position="245"/>
        <end position="264"/>
    </location>
</feature>
<dbReference type="Gene3D" id="1.20.5.1930">
    <property type="match status" value="1"/>
</dbReference>
<evidence type="ECO:0000256" key="21">
    <source>
        <dbReference type="SAM" id="Phobius"/>
    </source>
</evidence>
<dbReference type="PANTHER" id="PTHR24421:SF37">
    <property type="entry name" value="SENSOR HISTIDINE KINASE NARS"/>
    <property type="match status" value="1"/>
</dbReference>
<feature type="transmembrane region" description="Helical" evidence="21">
    <location>
        <begin position="52"/>
        <end position="68"/>
    </location>
</feature>
<keyword evidence="13 23" id="KW-0418">Kinase</keyword>
<evidence type="ECO:0000256" key="14">
    <source>
        <dbReference type="ARBA" id="ARBA00022989"/>
    </source>
</evidence>
<accession>A0A7W7PG63</accession>
<feature type="transmembrane region" description="Helical" evidence="21">
    <location>
        <begin position="306"/>
        <end position="327"/>
    </location>
</feature>
<feature type="transmembrane region" description="Helical" evidence="21">
    <location>
        <begin position="221"/>
        <end position="239"/>
    </location>
</feature>
<keyword evidence="11 21" id="KW-0812">Transmembrane</keyword>
<evidence type="ECO:0000256" key="20">
    <source>
        <dbReference type="ARBA" id="ARBA00030800"/>
    </source>
</evidence>
<evidence type="ECO:0000256" key="10">
    <source>
        <dbReference type="ARBA" id="ARBA00022679"/>
    </source>
</evidence>
<comment type="cofactor">
    <cofactor evidence="2">
        <name>[4Fe-4S] cluster</name>
        <dbReference type="ChEBI" id="CHEBI:49883"/>
    </cofactor>
</comment>
<comment type="caution">
    <text evidence="23">The sequence shown here is derived from an EMBL/GenBank/DDBJ whole genome shotgun (WGS) entry which is preliminary data.</text>
</comment>
<evidence type="ECO:0000313" key="23">
    <source>
        <dbReference type="EMBL" id="MBB4889671.1"/>
    </source>
</evidence>
<feature type="transmembrane region" description="Helical" evidence="21">
    <location>
        <begin position="142"/>
        <end position="159"/>
    </location>
</feature>
<dbReference type="RefSeq" id="WP_184738295.1">
    <property type="nucleotide sequence ID" value="NZ_JACHJG010000014.1"/>
</dbReference>
<keyword evidence="10" id="KW-0808">Transferase</keyword>
<gene>
    <name evidence="23" type="ORF">FHS38_005747</name>
</gene>
<keyword evidence="7" id="KW-1003">Cell membrane</keyword>
<dbReference type="InterPro" id="IPR011712">
    <property type="entry name" value="Sig_transdc_His_kin_sub3_dim/P"/>
</dbReference>
<evidence type="ECO:0000256" key="1">
    <source>
        <dbReference type="ARBA" id="ARBA00000085"/>
    </source>
</evidence>